<feature type="region of interest" description="Disordered" evidence="1">
    <location>
        <begin position="1"/>
        <end position="21"/>
    </location>
</feature>
<gene>
    <name evidence="3" type="ORF">PsYK624_135000</name>
</gene>
<dbReference type="GO" id="GO:0005737">
    <property type="term" value="C:cytoplasm"/>
    <property type="evidence" value="ECO:0007669"/>
    <property type="project" value="TreeGrafter"/>
</dbReference>
<protein>
    <recommendedName>
        <fullName evidence="2">BCAS3 WD40 domain-containing protein</fullName>
    </recommendedName>
</protein>
<evidence type="ECO:0000256" key="1">
    <source>
        <dbReference type="SAM" id="MobiDB-lite"/>
    </source>
</evidence>
<dbReference type="OrthoDB" id="25778at2759"/>
<evidence type="ECO:0000313" key="3">
    <source>
        <dbReference type="EMBL" id="GJE97284.1"/>
    </source>
</evidence>
<evidence type="ECO:0000313" key="4">
    <source>
        <dbReference type="Proteomes" id="UP000703269"/>
    </source>
</evidence>
<dbReference type="InterPro" id="IPR045142">
    <property type="entry name" value="BCAS3-like"/>
</dbReference>
<feature type="compositionally biased region" description="Pro residues" evidence="1">
    <location>
        <begin position="445"/>
        <end position="458"/>
    </location>
</feature>
<dbReference type="Proteomes" id="UP000703269">
    <property type="component" value="Unassembled WGS sequence"/>
</dbReference>
<reference evidence="3 4" key="1">
    <citation type="submission" date="2021-08" db="EMBL/GenBank/DDBJ databases">
        <title>Draft Genome Sequence of Phanerochaete sordida strain YK-624.</title>
        <authorList>
            <person name="Mori T."/>
            <person name="Dohra H."/>
            <person name="Suzuki T."/>
            <person name="Kawagishi H."/>
            <person name="Hirai H."/>
        </authorList>
    </citation>
    <scope>NUCLEOTIDE SEQUENCE [LARGE SCALE GENOMIC DNA]</scope>
    <source>
        <strain evidence="3 4">YK-624</strain>
    </source>
</reference>
<dbReference type="PANTHER" id="PTHR13268">
    <property type="entry name" value="BREAST CARCINOMA AMPLIFIED SEQUENCE 3"/>
    <property type="match status" value="1"/>
</dbReference>
<dbReference type="SUPFAM" id="SSF50969">
    <property type="entry name" value="YVTN repeat-like/Quinoprotein amine dehydrogenase"/>
    <property type="match status" value="1"/>
</dbReference>
<accession>A0A9P3LK26</accession>
<name>A0A9P3LK26_9APHY</name>
<feature type="domain" description="BCAS3 WD40" evidence="2">
    <location>
        <begin position="592"/>
        <end position="719"/>
    </location>
</feature>
<evidence type="ECO:0000259" key="2">
    <source>
        <dbReference type="Pfam" id="PF21034"/>
    </source>
</evidence>
<dbReference type="EMBL" id="BPQB01000069">
    <property type="protein sequence ID" value="GJE97284.1"/>
    <property type="molecule type" value="Genomic_DNA"/>
</dbReference>
<feature type="compositionally biased region" description="Basic and acidic residues" evidence="1">
    <location>
        <begin position="182"/>
        <end position="207"/>
    </location>
</feature>
<feature type="compositionally biased region" description="Basic and acidic residues" evidence="1">
    <location>
        <begin position="1077"/>
        <end position="1088"/>
    </location>
</feature>
<feature type="compositionally biased region" description="Low complexity" evidence="1">
    <location>
        <begin position="9"/>
        <end position="21"/>
    </location>
</feature>
<keyword evidence="4" id="KW-1185">Reference proteome</keyword>
<proteinExistence type="predicted"/>
<feature type="region of interest" description="Disordered" evidence="1">
    <location>
        <begin position="539"/>
        <end position="572"/>
    </location>
</feature>
<dbReference type="InterPro" id="IPR015943">
    <property type="entry name" value="WD40/YVTN_repeat-like_dom_sf"/>
</dbReference>
<sequence length="1150" mass="123642">MYSNSLLEDTPSTSAASSPADYPPALEVAMEASAYDPGPAYMQEEVAMGVAEGDLLGSEVAEQLHVDEELPLPVPPPTTIRGSPLAISKVGPESPALNPEPLVDADVSDGPEVQERGHVRSPVLAREPSALESFSRTIRGYVPSSIPIPSVAPTPPRVSRPLSFGTLLSPTRGVSSSSSRSRGPDLEETTKRRGSDVSADHRARWREQQPVLDENDGAVFSLDEEVAPEAIRPTFATRYPGTNSGEEILWSAWDSIEANGSSRRVLLVGYRSGFQMWDCSNLGSISEILNLSGSEWNDVHMAAVLPNPLESGSADPLADQRPAIGIVRSSTPETAEFLVYSLRSHTIVKSSKLPSLHTFTASRDFLVLSATQPPALHVLSSRTFTPLYIIPSSSLVTFAHHTHTPLETNTVLSPTVDPSHHSAPQPAIPSPIFSLSNRLLAYASPPPKLESPLEPPSRLPRTASQSSDDATLKFPMTQAELGSAAVKIGGSVLSGMKVLGGMAFTAARAGVSAAATAAERRYSTDANTAGAVPGKFFSRSAPAASGHEDQRYTQAGGDAASDTIEPPATDKTDPVEVAHHVTIVDLAPLLTNASQGPTRIAEFLVGKDQPVSLVQFSADGTSLLVALRGGHVMKAFQLRPTRRHAGSAGDTDGLEAPWHIYDLRRGRTSAIVDSLTWAHDGRWMAVATEKGTVHVFATNPYGGPSDERSHLDGRVVNPTQMQPLSTEVHPLIRLRVQRMQGPDAVSVPVAFTFLPPETHLPSSLSPSHAHHQDTLLFDPRDGTLSLRRIALSKQTRERVPSTFGSVPLPGGTSISLPGASTLTAQVSSGGGRAPSALTKMMTRSTELVATENVIATWTLRRAKDWKEIRRTMRPPQPRRRHARVAKPDWLSQAELSTHSRSTRIVPRSLYLAHQFSFYTLGEDYHGLLRSFNFDVPAAKVEVRRQIEVNASGSSMSESFVSGSSLPSQSGFSTSYDEAVSVDLRTLKPSPPVLPMYPNGPPSRAYMNSMPIRNVAAGISDGMTEGLGRLRREIGKVRSPRLAPKRDSLASVPLEFDEEDEDFLPGPGGAGSEDERDDVLSHGTSREGEGASPSTPSTNLEPIPAEDDGDALWEGWGPEDKQAVEEIEQFDDIAVGFMDEDAELARPVRRR</sequence>
<dbReference type="GO" id="GO:0042594">
    <property type="term" value="P:response to starvation"/>
    <property type="evidence" value="ECO:0007669"/>
    <property type="project" value="TreeGrafter"/>
</dbReference>
<dbReference type="SUPFAM" id="SSF82171">
    <property type="entry name" value="DPP6 N-terminal domain-like"/>
    <property type="match status" value="1"/>
</dbReference>
<dbReference type="AlphaFoldDB" id="A0A9P3LK26"/>
<feature type="region of interest" description="Disordered" evidence="1">
    <location>
        <begin position="150"/>
        <end position="210"/>
    </location>
</feature>
<feature type="region of interest" description="Disordered" evidence="1">
    <location>
        <begin position="1037"/>
        <end position="1115"/>
    </location>
</feature>
<dbReference type="InterPro" id="IPR048382">
    <property type="entry name" value="BCAS3_WD40"/>
</dbReference>
<dbReference type="GO" id="GO:0006914">
    <property type="term" value="P:autophagy"/>
    <property type="evidence" value="ECO:0007669"/>
    <property type="project" value="InterPro"/>
</dbReference>
<dbReference type="InterPro" id="IPR011044">
    <property type="entry name" value="Quino_amine_DH_bsu"/>
</dbReference>
<dbReference type="Gene3D" id="2.130.10.10">
    <property type="entry name" value="YVTN repeat-like/Quinoprotein amine dehydrogenase"/>
    <property type="match status" value="1"/>
</dbReference>
<organism evidence="3 4">
    <name type="scientific">Phanerochaete sordida</name>
    <dbReference type="NCBI Taxonomy" id="48140"/>
    <lineage>
        <taxon>Eukaryota</taxon>
        <taxon>Fungi</taxon>
        <taxon>Dikarya</taxon>
        <taxon>Basidiomycota</taxon>
        <taxon>Agaricomycotina</taxon>
        <taxon>Agaricomycetes</taxon>
        <taxon>Polyporales</taxon>
        <taxon>Phanerochaetaceae</taxon>
        <taxon>Phanerochaete</taxon>
    </lineage>
</organism>
<comment type="caution">
    <text evidence="3">The sequence shown here is derived from an EMBL/GenBank/DDBJ whole genome shotgun (WGS) entry which is preliminary data.</text>
</comment>
<dbReference type="Pfam" id="PF21034">
    <property type="entry name" value="BCAS3_WD40"/>
    <property type="match status" value="1"/>
</dbReference>
<feature type="region of interest" description="Disordered" evidence="1">
    <location>
        <begin position="445"/>
        <end position="470"/>
    </location>
</feature>
<dbReference type="PANTHER" id="PTHR13268:SF0">
    <property type="entry name" value="BCAS3 MICROTUBULE ASSOCIATED CELL MIGRATION FACTOR"/>
    <property type="match status" value="1"/>
</dbReference>